<protein>
    <recommendedName>
        <fullName evidence="1">ITPR-interacting domain-containing protein</fullName>
    </recommendedName>
</protein>
<dbReference type="Proteomes" id="UP000828236">
    <property type="component" value="Unassembled WGS sequence"/>
</dbReference>
<dbReference type="Pfam" id="PF14722">
    <property type="entry name" value="KRAP_IP3R_bind"/>
    <property type="match status" value="1"/>
</dbReference>
<name>A0A9D4SK13_DERFA</name>
<reference evidence="2" key="2">
    <citation type="journal article" date="2021" name="World Allergy Organ. J.">
        <title>Chromosome-level assembly of Dermatophagoides farinae genome and transcriptome reveals two novel allergens Der f 37 and Der f 39.</title>
        <authorList>
            <person name="Chen J."/>
            <person name="Cai Z."/>
            <person name="Fan D."/>
            <person name="Hu J."/>
            <person name="Hou Y."/>
            <person name="He Y."/>
            <person name="Zhang Z."/>
            <person name="Zhao Z."/>
            <person name="Gao P."/>
            <person name="Hu W."/>
            <person name="Sun J."/>
            <person name="Li J."/>
            <person name="Ji K."/>
        </authorList>
    </citation>
    <scope>NUCLEOTIDE SEQUENCE</scope>
    <source>
        <strain evidence="2">JKM2019</strain>
    </source>
</reference>
<dbReference type="EMBL" id="SDOV01000001">
    <property type="protein sequence ID" value="KAH7644663.1"/>
    <property type="molecule type" value="Genomic_DNA"/>
</dbReference>
<reference evidence="2" key="1">
    <citation type="submission" date="2020-06" db="EMBL/GenBank/DDBJ databases">
        <authorList>
            <person name="Ji K."/>
            <person name="Li J."/>
        </authorList>
    </citation>
    <scope>NUCLEOTIDE SEQUENCE</scope>
    <source>
        <strain evidence="2">JKM2019</strain>
        <tissue evidence="2">Whole body</tissue>
    </source>
</reference>
<accession>A0A9D4SK13</accession>
<sequence length="159" mass="18287">MNNENIIINTVNNNDSILQCNCCNSITPSSSSSNLMINFDYNNHHHHHPHCVNQRIKRLSLSNQLFSSINSDSSCSSYSSIESLLESRRENPEQILLALGFGRPIDSLDHLDPLNRIPYRFFMQQSNCKGVNVNDFIRLLRESEETSQIKSSYYCNQFI</sequence>
<evidence type="ECO:0000313" key="2">
    <source>
        <dbReference type="EMBL" id="KAH7644663.1"/>
    </source>
</evidence>
<dbReference type="PANTHER" id="PTHR17469:SF15">
    <property type="entry name" value="ITPR-INTERACTING DOMAIN-CONTAINING PROTEIN"/>
    <property type="match status" value="1"/>
</dbReference>
<dbReference type="GO" id="GO:0005102">
    <property type="term" value="F:signaling receptor binding"/>
    <property type="evidence" value="ECO:0007669"/>
    <property type="project" value="InterPro"/>
</dbReference>
<gene>
    <name evidence="2" type="ORF">HUG17_0201</name>
</gene>
<comment type="caution">
    <text evidence="2">The sequence shown here is derived from an EMBL/GenBank/DDBJ whole genome shotgun (WGS) entry which is preliminary data.</text>
</comment>
<feature type="domain" description="ITPR-interacting" evidence="1">
    <location>
        <begin position="64"/>
        <end position="155"/>
    </location>
</feature>
<dbReference type="AlphaFoldDB" id="A0A9D4SK13"/>
<dbReference type="PANTHER" id="PTHR17469">
    <property type="entry name" value="SPERM SPECIFIC ANTIGEN 2-RELATED"/>
    <property type="match status" value="1"/>
</dbReference>
<dbReference type="InterPro" id="IPR043444">
    <property type="entry name" value="TESPA1-like"/>
</dbReference>
<dbReference type="SMART" id="SM01257">
    <property type="entry name" value="KRAP_IP3R_bind"/>
    <property type="match status" value="1"/>
</dbReference>
<evidence type="ECO:0000259" key="1">
    <source>
        <dbReference type="SMART" id="SM01257"/>
    </source>
</evidence>
<dbReference type="InterPro" id="IPR029325">
    <property type="entry name" value="ITPR-bd"/>
</dbReference>
<proteinExistence type="predicted"/>
<organism evidence="2">
    <name type="scientific">Dermatophagoides farinae</name>
    <name type="common">American house dust mite</name>
    <dbReference type="NCBI Taxonomy" id="6954"/>
    <lineage>
        <taxon>Eukaryota</taxon>
        <taxon>Metazoa</taxon>
        <taxon>Ecdysozoa</taxon>
        <taxon>Arthropoda</taxon>
        <taxon>Chelicerata</taxon>
        <taxon>Arachnida</taxon>
        <taxon>Acari</taxon>
        <taxon>Acariformes</taxon>
        <taxon>Sarcoptiformes</taxon>
        <taxon>Astigmata</taxon>
        <taxon>Psoroptidia</taxon>
        <taxon>Analgoidea</taxon>
        <taxon>Pyroglyphidae</taxon>
        <taxon>Dermatophagoidinae</taxon>
        <taxon>Dermatophagoides</taxon>
    </lineage>
</organism>